<dbReference type="AlphaFoldDB" id="A0A1C6TUF5"/>
<feature type="transmembrane region" description="Helical" evidence="1">
    <location>
        <begin position="18"/>
        <end position="37"/>
    </location>
</feature>
<dbReference type="Proteomes" id="UP000199001">
    <property type="component" value="Unassembled WGS sequence"/>
</dbReference>
<organism evidence="2 3">
    <name type="scientific">Micromonospora citrea</name>
    <dbReference type="NCBI Taxonomy" id="47855"/>
    <lineage>
        <taxon>Bacteria</taxon>
        <taxon>Bacillati</taxon>
        <taxon>Actinomycetota</taxon>
        <taxon>Actinomycetes</taxon>
        <taxon>Micromonosporales</taxon>
        <taxon>Micromonosporaceae</taxon>
        <taxon>Micromonospora</taxon>
    </lineage>
</organism>
<proteinExistence type="predicted"/>
<evidence type="ECO:0008006" key="4">
    <source>
        <dbReference type="Google" id="ProtNLM"/>
    </source>
</evidence>
<evidence type="ECO:0000313" key="3">
    <source>
        <dbReference type="Proteomes" id="UP000199001"/>
    </source>
</evidence>
<dbReference type="EMBL" id="FMHZ01000002">
    <property type="protein sequence ID" value="SCL45303.1"/>
    <property type="molecule type" value="Genomic_DNA"/>
</dbReference>
<name>A0A1C6TUF5_9ACTN</name>
<sequence>MSTPTTEPSQLRGRLTRVILFHGLLAAAFALLAAVGATSTARGAVAFALPWLIVGGAGALGALLVVVVAWRLRDGPTPAAPRRWPARWETSARLGMALAALVAATVAYVVAPAGSERGFVLGVNGTLAGALALFALAAGDVRRAAPHSAGAARRSGRRRRRHEP</sequence>
<reference evidence="3" key="1">
    <citation type="submission" date="2016-06" db="EMBL/GenBank/DDBJ databases">
        <authorList>
            <person name="Varghese N."/>
            <person name="Submissions Spin"/>
        </authorList>
    </citation>
    <scope>NUCLEOTIDE SEQUENCE [LARGE SCALE GENOMIC DNA]</scope>
    <source>
        <strain evidence="3">DSM 43903</strain>
    </source>
</reference>
<keyword evidence="1" id="KW-1133">Transmembrane helix</keyword>
<feature type="transmembrane region" description="Helical" evidence="1">
    <location>
        <begin position="117"/>
        <end position="138"/>
    </location>
</feature>
<protein>
    <recommendedName>
        <fullName evidence="4">Transmembrane protein</fullName>
    </recommendedName>
</protein>
<accession>A0A1C6TUF5</accession>
<evidence type="ECO:0000256" key="1">
    <source>
        <dbReference type="SAM" id="Phobius"/>
    </source>
</evidence>
<keyword evidence="3" id="KW-1185">Reference proteome</keyword>
<keyword evidence="1" id="KW-0472">Membrane</keyword>
<feature type="transmembrane region" description="Helical" evidence="1">
    <location>
        <begin position="49"/>
        <end position="70"/>
    </location>
</feature>
<feature type="transmembrane region" description="Helical" evidence="1">
    <location>
        <begin position="91"/>
        <end position="111"/>
    </location>
</feature>
<evidence type="ECO:0000313" key="2">
    <source>
        <dbReference type="EMBL" id="SCL45303.1"/>
    </source>
</evidence>
<keyword evidence="1" id="KW-0812">Transmembrane</keyword>
<gene>
    <name evidence="2" type="ORF">GA0070606_0694</name>
</gene>
<dbReference type="RefSeq" id="WP_091095020.1">
    <property type="nucleotide sequence ID" value="NZ_FMHZ01000002.1"/>
</dbReference>